<dbReference type="SMART" id="SM00086">
    <property type="entry name" value="PAC"/>
    <property type="match status" value="4"/>
</dbReference>
<dbReference type="Pfam" id="PF07730">
    <property type="entry name" value="HisKA_3"/>
    <property type="match status" value="1"/>
</dbReference>
<dbReference type="GO" id="GO:0016020">
    <property type="term" value="C:membrane"/>
    <property type="evidence" value="ECO:0007669"/>
    <property type="project" value="InterPro"/>
</dbReference>
<dbReference type="GO" id="GO:0006355">
    <property type="term" value="P:regulation of DNA-templated transcription"/>
    <property type="evidence" value="ECO:0007669"/>
    <property type="project" value="InterPro"/>
</dbReference>
<feature type="domain" description="PAC" evidence="9">
    <location>
        <begin position="293"/>
        <end position="347"/>
    </location>
</feature>
<dbReference type="InterPro" id="IPR013656">
    <property type="entry name" value="PAS_4"/>
</dbReference>
<comment type="caution">
    <text evidence="10">The sequence shown here is derived from an EMBL/GenBank/DDBJ whole genome shotgun (WGS) entry which is preliminary data.</text>
</comment>
<organism evidence="10 11">
    <name type="scientific">Roseiconus nitratireducens</name>
    <dbReference type="NCBI Taxonomy" id="2605748"/>
    <lineage>
        <taxon>Bacteria</taxon>
        <taxon>Pseudomonadati</taxon>
        <taxon>Planctomycetota</taxon>
        <taxon>Planctomycetia</taxon>
        <taxon>Pirellulales</taxon>
        <taxon>Pirellulaceae</taxon>
        <taxon>Roseiconus</taxon>
    </lineage>
</organism>
<feature type="domain" description="PAC" evidence="9">
    <location>
        <begin position="143"/>
        <end position="195"/>
    </location>
</feature>
<dbReference type="InterPro" id="IPR036890">
    <property type="entry name" value="HATPase_C_sf"/>
</dbReference>
<keyword evidence="7" id="KW-0175">Coiled coil</keyword>
<evidence type="ECO:0000256" key="6">
    <source>
        <dbReference type="ARBA" id="ARBA00070616"/>
    </source>
</evidence>
<dbReference type="PANTHER" id="PTHR44757">
    <property type="entry name" value="DIGUANYLATE CYCLASE DGCP"/>
    <property type="match status" value="1"/>
</dbReference>
<evidence type="ECO:0000313" key="10">
    <source>
        <dbReference type="EMBL" id="KAA5542675.1"/>
    </source>
</evidence>
<protein>
    <recommendedName>
        <fullName evidence="6">Sensor protein FixL</fullName>
    </recommendedName>
</protein>
<dbReference type="Pfam" id="PF00989">
    <property type="entry name" value="PAS"/>
    <property type="match status" value="1"/>
</dbReference>
<keyword evidence="11" id="KW-1185">Reference proteome</keyword>
<dbReference type="SMART" id="SM00387">
    <property type="entry name" value="HATPase_c"/>
    <property type="match status" value="1"/>
</dbReference>
<dbReference type="InterPro" id="IPR000700">
    <property type="entry name" value="PAS-assoc_C"/>
</dbReference>
<dbReference type="Pfam" id="PF13426">
    <property type="entry name" value="PAS_9"/>
    <property type="match status" value="2"/>
</dbReference>
<proteinExistence type="predicted"/>
<dbReference type="Pfam" id="PF08448">
    <property type="entry name" value="PAS_4"/>
    <property type="match status" value="1"/>
</dbReference>
<feature type="domain" description="PAS" evidence="8">
    <location>
        <begin position="475"/>
        <end position="528"/>
    </location>
</feature>
<keyword evidence="2" id="KW-0547">Nucleotide-binding</keyword>
<evidence type="ECO:0000256" key="3">
    <source>
        <dbReference type="ARBA" id="ARBA00022777"/>
    </source>
</evidence>
<feature type="domain" description="PAS" evidence="8">
    <location>
        <begin position="70"/>
        <end position="121"/>
    </location>
</feature>
<gene>
    <name evidence="10" type="ORF">FYK55_14175</name>
</gene>
<dbReference type="AlphaFoldDB" id="A0A5M6DC01"/>
<dbReference type="GO" id="GO:0005524">
    <property type="term" value="F:ATP binding"/>
    <property type="evidence" value="ECO:0007669"/>
    <property type="project" value="UniProtKB-KW"/>
</dbReference>
<dbReference type="Gene3D" id="1.20.5.1930">
    <property type="match status" value="1"/>
</dbReference>
<dbReference type="CDD" id="cd00130">
    <property type="entry name" value="PAS"/>
    <property type="match status" value="4"/>
</dbReference>
<dbReference type="Gene3D" id="3.30.450.20">
    <property type="entry name" value="PAS domain"/>
    <property type="match status" value="4"/>
</dbReference>
<evidence type="ECO:0000259" key="9">
    <source>
        <dbReference type="PROSITE" id="PS50113"/>
    </source>
</evidence>
<dbReference type="PROSITE" id="PS50112">
    <property type="entry name" value="PAS"/>
    <property type="match status" value="4"/>
</dbReference>
<evidence type="ECO:0000256" key="7">
    <source>
        <dbReference type="SAM" id="Coils"/>
    </source>
</evidence>
<accession>A0A5M6DC01</accession>
<dbReference type="SUPFAM" id="SSF55874">
    <property type="entry name" value="ATPase domain of HSP90 chaperone/DNA topoisomerase II/histidine kinase"/>
    <property type="match status" value="1"/>
</dbReference>
<dbReference type="SMART" id="SM00091">
    <property type="entry name" value="PAS"/>
    <property type="match status" value="4"/>
</dbReference>
<sequence>MAERKSELRSTPRNTLRARAEEMLAMSRSDVSGMSREDIQKLVHELQVHQMELEIQNEELRRAQTELACSRDRFADLYDFAPVGYLTLDRHGVILEANLTAATMLGVERNGLVNRKLTDFLPDQAKEAWHLHRRTVFADSRNRVVELPLRASDGRPQRIRLESRACSDADGSVNRCRSAMIDIAEQEIAKEAFQRLNINLGQSLVGSETMLNRSIEHVRLLTEAVAHLGEGILITNDDLDWPGPQIVFVNDALCRITGYTSEELIGQSPRILQGDATDRDTLERIKSELAAGRSVLFELANYRKDGTPYDAELFITPLFDSDGRRTNFVAIHRDITKRKQSEEGLRREHELSEGIIASSQHIIVLLDTEGRIKRFNPYLEELAGWQLAEVRGRDWFEVFVPERERRSARGLFDRSLRGERTRGEVNSIVAKDGRELRIEWYDAPLTSADGEFNGLLCTGQDVTERLQDQQALREREERLQAVLNTAADAIINIDRDGVITDVNPATERLFGYTEQELIGQNIKILMPSPYCDEHDDYLARYRETGEARIIGSGREVAGKRKDGSTFPIDLAVSEVDHLDLFTGIIRDSSERKMLLRDLVGIAEDEQRRIGQDLHDGTQQELAGLGMLAQTLLNNLTNESGDQPDASRSKQRSLAQRIVEGIDRAHREVQTVSRGLVPGRLDQMGLVEALRELASRTDQLSGITCAFKCERPIQIGDDLTATHLYRIAQEALTNALKHARPEHILVALEYEDGQIVLRVADDGKGFDLARRSDGMGLKTMQYRASLIGAGLTVEAVETGGTLVSCTVADGEVQDDDR</sequence>
<dbReference type="Gene3D" id="3.30.565.10">
    <property type="entry name" value="Histidine kinase-like ATPase, C-terminal domain"/>
    <property type="match status" value="1"/>
</dbReference>
<keyword evidence="1" id="KW-0808">Transferase</keyword>
<evidence type="ECO:0000259" key="8">
    <source>
        <dbReference type="PROSITE" id="PS50112"/>
    </source>
</evidence>
<dbReference type="InterPro" id="IPR003594">
    <property type="entry name" value="HATPase_dom"/>
</dbReference>
<dbReference type="InterPro" id="IPR052155">
    <property type="entry name" value="Biofilm_reg_signaling"/>
</dbReference>
<evidence type="ECO:0000256" key="5">
    <source>
        <dbReference type="ARBA" id="ARBA00059827"/>
    </source>
</evidence>
<feature type="domain" description="PAS" evidence="8">
    <location>
        <begin position="217"/>
        <end position="268"/>
    </location>
</feature>
<reference evidence="10 11" key="1">
    <citation type="submission" date="2019-08" db="EMBL/GenBank/DDBJ databases">
        <authorList>
            <person name="Dhanesh K."/>
            <person name="Kumar G."/>
            <person name="Sasikala C."/>
            <person name="Venkata Ramana C."/>
        </authorList>
    </citation>
    <scope>NUCLEOTIDE SEQUENCE [LARGE SCALE GENOMIC DNA]</scope>
    <source>
        <strain evidence="10 11">JC645</strain>
    </source>
</reference>
<dbReference type="InterPro" id="IPR011712">
    <property type="entry name" value="Sig_transdc_His_kin_sub3_dim/P"/>
</dbReference>
<dbReference type="EMBL" id="VWOX01000007">
    <property type="protein sequence ID" value="KAA5542675.1"/>
    <property type="molecule type" value="Genomic_DNA"/>
</dbReference>
<evidence type="ECO:0000313" key="11">
    <source>
        <dbReference type="Proteomes" id="UP000324479"/>
    </source>
</evidence>
<dbReference type="InterPro" id="IPR001610">
    <property type="entry name" value="PAC"/>
</dbReference>
<keyword evidence="3" id="KW-0418">Kinase</keyword>
<comment type="function">
    <text evidence="5">Putative oxygen sensor; modulates the activity of FixJ, a transcriptional activator of nitrogen fixation fixK gene. FixL probably acts as a kinase that phosphorylates FixJ.</text>
</comment>
<dbReference type="GO" id="GO:0000155">
    <property type="term" value="F:phosphorelay sensor kinase activity"/>
    <property type="evidence" value="ECO:0007669"/>
    <property type="project" value="InterPro"/>
</dbReference>
<dbReference type="PROSITE" id="PS50113">
    <property type="entry name" value="PAC"/>
    <property type="match status" value="3"/>
</dbReference>
<evidence type="ECO:0000256" key="4">
    <source>
        <dbReference type="ARBA" id="ARBA00022840"/>
    </source>
</evidence>
<dbReference type="InterPro" id="IPR000014">
    <property type="entry name" value="PAS"/>
</dbReference>
<dbReference type="FunFam" id="3.30.450.20:FF:000060">
    <property type="entry name" value="Sensor protein FixL"/>
    <property type="match status" value="1"/>
</dbReference>
<dbReference type="SUPFAM" id="SSF55785">
    <property type="entry name" value="PYP-like sensor domain (PAS domain)"/>
    <property type="match status" value="4"/>
</dbReference>
<dbReference type="CDD" id="cd16917">
    <property type="entry name" value="HATPase_UhpB-NarQ-NarX-like"/>
    <property type="match status" value="1"/>
</dbReference>
<dbReference type="Proteomes" id="UP000324479">
    <property type="component" value="Unassembled WGS sequence"/>
</dbReference>
<keyword evidence="4" id="KW-0067">ATP-binding</keyword>
<dbReference type="InterPro" id="IPR035965">
    <property type="entry name" value="PAS-like_dom_sf"/>
</dbReference>
<evidence type="ECO:0000256" key="2">
    <source>
        <dbReference type="ARBA" id="ARBA00022741"/>
    </source>
</evidence>
<dbReference type="PANTHER" id="PTHR44757:SF2">
    <property type="entry name" value="BIOFILM ARCHITECTURE MAINTENANCE PROTEIN MBAA"/>
    <property type="match status" value="1"/>
</dbReference>
<dbReference type="InterPro" id="IPR013767">
    <property type="entry name" value="PAS_fold"/>
</dbReference>
<name>A0A5M6DC01_9BACT</name>
<evidence type="ECO:0000256" key="1">
    <source>
        <dbReference type="ARBA" id="ARBA00022679"/>
    </source>
</evidence>
<dbReference type="NCBIfam" id="TIGR00229">
    <property type="entry name" value="sensory_box"/>
    <property type="match status" value="4"/>
</dbReference>
<feature type="domain" description="PAC" evidence="9">
    <location>
        <begin position="421"/>
        <end position="474"/>
    </location>
</feature>
<dbReference type="GO" id="GO:0046983">
    <property type="term" value="F:protein dimerization activity"/>
    <property type="evidence" value="ECO:0007669"/>
    <property type="project" value="InterPro"/>
</dbReference>
<feature type="coiled-coil region" evidence="7">
    <location>
        <begin position="39"/>
        <end position="73"/>
    </location>
</feature>
<feature type="domain" description="PAS" evidence="8">
    <location>
        <begin position="348"/>
        <end position="419"/>
    </location>
</feature>
<dbReference type="Pfam" id="PF02518">
    <property type="entry name" value="HATPase_c"/>
    <property type="match status" value="1"/>
</dbReference>